<dbReference type="GO" id="GO:0005524">
    <property type="term" value="F:ATP binding"/>
    <property type="evidence" value="ECO:0007669"/>
    <property type="project" value="UniProtKB-UniRule"/>
</dbReference>
<keyword evidence="8 17" id="KW-0521">NADP</keyword>
<dbReference type="SUPFAM" id="SSF53613">
    <property type="entry name" value="Ribokinase-like"/>
    <property type="match status" value="1"/>
</dbReference>
<dbReference type="Gene3D" id="3.40.1190.20">
    <property type="match status" value="1"/>
</dbReference>
<proteinExistence type="inferred from homology"/>
<dbReference type="GO" id="GO:0052855">
    <property type="term" value="F:ADP-dependent NAD(P)H-hydrate dehydratase activity"/>
    <property type="evidence" value="ECO:0007669"/>
    <property type="project" value="UniProtKB-UniRule"/>
</dbReference>
<evidence type="ECO:0000259" key="21">
    <source>
        <dbReference type="PROSITE" id="PS51385"/>
    </source>
</evidence>
<gene>
    <name evidence="22" type="primary">yjeF</name>
    <name evidence="17" type="synonym">nnrD</name>
    <name evidence="18" type="synonym">nnrE</name>
    <name evidence="22" type="ORF">GCM10007096_38110</name>
</gene>
<dbReference type="EC" id="4.2.1.136" evidence="19"/>
<evidence type="ECO:0000256" key="12">
    <source>
        <dbReference type="ARBA" id="ARBA00023239"/>
    </source>
</evidence>
<dbReference type="HAMAP" id="MF_01965">
    <property type="entry name" value="NADHX_dehydratase"/>
    <property type="match status" value="1"/>
</dbReference>
<name>A0A8J3A059_9BACL</name>
<dbReference type="HAMAP" id="MF_01966">
    <property type="entry name" value="NADHX_epimerase"/>
    <property type="match status" value="1"/>
</dbReference>
<comment type="similarity">
    <text evidence="3 19">In the N-terminal section; belongs to the NnrE/AIBP family.</text>
</comment>
<evidence type="ECO:0000256" key="17">
    <source>
        <dbReference type="HAMAP-Rule" id="MF_01965"/>
    </source>
</evidence>
<reference evidence="22" key="1">
    <citation type="journal article" date="2014" name="Int. J. Syst. Evol. Microbiol.">
        <title>Complete genome sequence of Corynebacterium casei LMG S-19264T (=DSM 44701T), isolated from a smear-ripened cheese.</title>
        <authorList>
            <consortium name="US DOE Joint Genome Institute (JGI-PGF)"/>
            <person name="Walter F."/>
            <person name="Albersmeier A."/>
            <person name="Kalinowski J."/>
            <person name="Ruckert C."/>
        </authorList>
    </citation>
    <scope>NUCLEOTIDE SEQUENCE</scope>
    <source>
        <strain evidence="22">CGMCC 1.12777</strain>
    </source>
</reference>
<dbReference type="PIRSF" id="PIRSF017184">
    <property type="entry name" value="Nnr"/>
    <property type="match status" value="1"/>
</dbReference>
<feature type="binding site" evidence="18">
    <location>
        <position position="161"/>
    </location>
    <ligand>
        <name>(6S)-NADPHX</name>
        <dbReference type="ChEBI" id="CHEBI:64076"/>
    </ligand>
</feature>
<evidence type="ECO:0000256" key="9">
    <source>
        <dbReference type="ARBA" id="ARBA00022958"/>
    </source>
</evidence>
<evidence type="ECO:0000256" key="1">
    <source>
        <dbReference type="ARBA" id="ARBA00000013"/>
    </source>
</evidence>
<reference evidence="22" key="2">
    <citation type="submission" date="2020-09" db="EMBL/GenBank/DDBJ databases">
        <authorList>
            <person name="Sun Q."/>
            <person name="Zhou Y."/>
        </authorList>
    </citation>
    <scope>NUCLEOTIDE SEQUENCE</scope>
    <source>
        <strain evidence="22">CGMCC 1.12777</strain>
    </source>
</reference>
<comment type="subunit">
    <text evidence="17">Homotetramer.</text>
</comment>
<comment type="function">
    <text evidence="17">Catalyzes the dehydration of the S-form of NAD(P)HX at the expense of ADP, which is converted to AMP. Together with NAD(P)HX epimerase, which catalyzes the epimerization of the S- and R-forms, the enzyme allows the repair of both epimers of NAD(P)HX, a damaged form of NAD(P)H that is a result of enzymatic or heat-dependent hydration.</text>
</comment>
<keyword evidence="13" id="KW-0511">Multifunctional enzyme</keyword>
<evidence type="ECO:0000256" key="14">
    <source>
        <dbReference type="ARBA" id="ARBA00025153"/>
    </source>
</evidence>
<evidence type="ECO:0000256" key="6">
    <source>
        <dbReference type="ARBA" id="ARBA00022741"/>
    </source>
</evidence>
<evidence type="ECO:0000256" key="10">
    <source>
        <dbReference type="ARBA" id="ARBA00023027"/>
    </source>
</evidence>
<dbReference type="EMBL" id="BMFV01000041">
    <property type="protein sequence ID" value="GGH87637.1"/>
    <property type="molecule type" value="Genomic_DNA"/>
</dbReference>
<keyword evidence="7 17" id="KW-0067">ATP-binding</keyword>
<keyword evidence="5 18" id="KW-0479">Metal-binding</keyword>
<evidence type="ECO:0000256" key="7">
    <source>
        <dbReference type="ARBA" id="ARBA00022840"/>
    </source>
</evidence>
<feature type="binding site" evidence="17">
    <location>
        <begin position="414"/>
        <end position="418"/>
    </location>
    <ligand>
        <name>AMP</name>
        <dbReference type="ChEBI" id="CHEBI:456215"/>
    </ligand>
</feature>
<feature type="binding site" evidence="18">
    <location>
        <position position="128"/>
    </location>
    <ligand>
        <name>K(+)</name>
        <dbReference type="ChEBI" id="CHEBI:29103"/>
    </ligand>
</feature>
<evidence type="ECO:0000256" key="15">
    <source>
        <dbReference type="ARBA" id="ARBA00048238"/>
    </source>
</evidence>
<dbReference type="GO" id="GO:0110051">
    <property type="term" value="P:metabolite repair"/>
    <property type="evidence" value="ECO:0007669"/>
    <property type="project" value="TreeGrafter"/>
</dbReference>
<dbReference type="Proteomes" id="UP000656813">
    <property type="component" value="Unassembled WGS sequence"/>
</dbReference>
<dbReference type="GO" id="GO:0052856">
    <property type="term" value="F:NAD(P)HX epimerase activity"/>
    <property type="evidence" value="ECO:0007669"/>
    <property type="project" value="UniProtKB-UniRule"/>
</dbReference>
<keyword evidence="9 18" id="KW-0630">Potassium</keyword>
<feature type="binding site" evidence="17">
    <location>
        <position position="263"/>
    </location>
    <ligand>
        <name>(6S)-NADPHX</name>
        <dbReference type="ChEBI" id="CHEBI:64076"/>
    </ligand>
</feature>
<comment type="similarity">
    <text evidence="4 19">In the C-terminal section; belongs to the NnrD/CARKD family.</text>
</comment>
<evidence type="ECO:0000256" key="13">
    <source>
        <dbReference type="ARBA" id="ARBA00023268"/>
    </source>
</evidence>
<dbReference type="GO" id="GO:0046872">
    <property type="term" value="F:metal ion binding"/>
    <property type="evidence" value="ECO:0007669"/>
    <property type="project" value="UniProtKB-UniRule"/>
</dbReference>
<dbReference type="InterPro" id="IPR029056">
    <property type="entry name" value="Ribokinase-like"/>
</dbReference>
<dbReference type="Pfam" id="PF01256">
    <property type="entry name" value="Carb_kinase"/>
    <property type="match status" value="1"/>
</dbReference>
<dbReference type="PROSITE" id="PS51383">
    <property type="entry name" value="YJEF_C_3"/>
    <property type="match status" value="1"/>
</dbReference>
<dbReference type="Gene3D" id="3.40.50.10260">
    <property type="entry name" value="YjeF N-terminal domain"/>
    <property type="match status" value="1"/>
</dbReference>
<protein>
    <recommendedName>
        <fullName evidence="19">Bifunctional NAD(P)H-hydrate repair enzyme</fullName>
    </recommendedName>
    <alternativeName>
        <fullName evidence="19">Nicotinamide nucleotide repair protein</fullName>
    </alternativeName>
    <domain>
        <recommendedName>
            <fullName evidence="19">ADP-dependent (S)-NAD(P)H-hydrate dehydratase</fullName>
            <ecNumber evidence="19">4.2.1.136</ecNumber>
        </recommendedName>
        <alternativeName>
            <fullName evidence="19">ADP-dependent NAD(P)HX dehydratase</fullName>
        </alternativeName>
    </domain>
    <domain>
        <recommendedName>
            <fullName evidence="19">NAD(P)H-hydrate epimerase</fullName>
            <ecNumber evidence="19">5.1.99.6</ecNumber>
        </recommendedName>
    </domain>
</protein>
<comment type="function">
    <text evidence="18">Catalyzes the epimerization of the S- and R-forms of NAD(P)HX, a damaged form of NAD(P)H that is a result of enzymatic or heat-dependent hydration. This is a prerequisite for the S-specific NAD(P)H-hydrate dehydratase to allow the repair of both epimers of NAD(P)HX.</text>
</comment>
<dbReference type="InterPro" id="IPR000631">
    <property type="entry name" value="CARKD"/>
</dbReference>
<comment type="cofactor">
    <cofactor evidence="18 19">
        <name>K(+)</name>
        <dbReference type="ChEBI" id="CHEBI:29103"/>
    </cofactor>
    <text evidence="18 19">Binds 1 potassium ion per subunit.</text>
</comment>
<feature type="binding site" evidence="17">
    <location>
        <position position="443"/>
    </location>
    <ligand>
        <name>AMP</name>
        <dbReference type="ChEBI" id="CHEBI:456215"/>
    </ligand>
</feature>
<keyword evidence="12 17" id="KW-0456">Lyase</keyword>
<evidence type="ECO:0000256" key="19">
    <source>
        <dbReference type="PIRNR" id="PIRNR017184"/>
    </source>
</evidence>
<sequence>MQIVSREGMQAIDRHAIEQIGLSGTLLMENAGRSIFYHLQSILGKEEKIGVIIGKGNNGGDGFVIARHLMNQQYSVEVWVVAEAAALVGDCAYHQKVFERCGGVCHYLSDEGLDALKAAWASWDYIIDALLGTGAKGAPKPPYREVIQAMNLSQTAIISVDLPSGIPANGGHFTHEGVKAEKTLTLQCPKRAQFTYPAANYFGKVTVVDIGIPKCSITVGAEGVSQYTQADFIRSFPKRKRSAHKGDHGRGLMIAGSDRMPGAAVLATRAALRSGTGLLSVNTTESVKAILATQAIEAMFDPFDCTEDATVGEALSKYDAVAFGPGVGRSQQVELTLIRLLEHTKGPLLLDADGLFYLKNHLERLRKRSEPTLLTPHPGEMARLVGKSVREVENDRFGLSRRFAKDYGVYLILKGPFTIITAPDGTQWVNTTGNPALATGGTGDVLTGIVLSFIMQHETLISALCNAVYLHGYAADVLVRSLKGMTGILASDVIHMLPQALGELVPVDK</sequence>
<dbReference type="NCBIfam" id="TIGR00196">
    <property type="entry name" value="yjeF_cterm"/>
    <property type="match status" value="1"/>
</dbReference>
<comment type="similarity">
    <text evidence="18">Belongs to the NnrE/AIBP family.</text>
</comment>
<dbReference type="SUPFAM" id="SSF64153">
    <property type="entry name" value="YjeF N-terminal domain-like"/>
    <property type="match status" value="1"/>
</dbReference>
<dbReference type="InterPro" id="IPR036652">
    <property type="entry name" value="YjeF_N_dom_sf"/>
</dbReference>
<comment type="catalytic activity">
    <reaction evidence="1 18 19">
        <text>(6R)-NADHX = (6S)-NADHX</text>
        <dbReference type="Rhea" id="RHEA:32215"/>
        <dbReference type="ChEBI" id="CHEBI:64074"/>
        <dbReference type="ChEBI" id="CHEBI:64075"/>
        <dbReference type="EC" id="5.1.99.6"/>
    </reaction>
</comment>
<dbReference type="RefSeq" id="WP_188498967.1">
    <property type="nucleotide sequence ID" value="NZ_BMFV01000041.1"/>
</dbReference>
<feature type="binding site" evidence="18">
    <location>
        <begin position="57"/>
        <end position="61"/>
    </location>
    <ligand>
        <name>(6S)-NADPHX</name>
        <dbReference type="ChEBI" id="CHEBI:64076"/>
    </ligand>
</feature>
<dbReference type="CDD" id="cd01171">
    <property type="entry name" value="YXKO-related"/>
    <property type="match status" value="1"/>
</dbReference>
<feature type="binding site" evidence="17">
    <location>
        <position position="326"/>
    </location>
    <ligand>
        <name>(6S)-NADPHX</name>
        <dbReference type="ChEBI" id="CHEBI:64076"/>
    </ligand>
</feature>
<comment type="similarity">
    <text evidence="17">Belongs to the NnrD/CARKD family.</text>
</comment>
<dbReference type="GO" id="GO:0046496">
    <property type="term" value="P:nicotinamide nucleotide metabolic process"/>
    <property type="evidence" value="ECO:0007669"/>
    <property type="project" value="UniProtKB-UniRule"/>
</dbReference>
<dbReference type="Pfam" id="PF03853">
    <property type="entry name" value="YjeF_N"/>
    <property type="match status" value="1"/>
</dbReference>
<evidence type="ECO:0000256" key="2">
    <source>
        <dbReference type="ARBA" id="ARBA00000909"/>
    </source>
</evidence>
<dbReference type="PANTHER" id="PTHR12592">
    <property type="entry name" value="ATP-DEPENDENT (S)-NAD(P)H-HYDRATE DEHYDRATASE FAMILY MEMBER"/>
    <property type="match status" value="1"/>
</dbReference>
<evidence type="ECO:0000313" key="23">
    <source>
        <dbReference type="Proteomes" id="UP000656813"/>
    </source>
</evidence>
<comment type="catalytic activity">
    <reaction evidence="16 17 19">
        <text>(6S)-NADPHX + ADP = AMP + phosphate + NADPH + H(+)</text>
        <dbReference type="Rhea" id="RHEA:32235"/>
        <dbReference type="ChEBI" id="CHEBI:15378"/>
        <dbReference type="ChEBI" id="CHEBI:43474"/>
        <dbReference type="ChEBI" id="CHEBI:57783"/>
        <dbReference type="ChEBI" id="CHEBI:64076"/>
        <dbReference type="ChEBI" id="CHEBI:456215"/>
        <dbReference type="ChEBI" id="CHEBI:456216"/>
        <dbReference type="EC" id="4.2.1.136"/>
    </reaction>
</comment>
<feature type="binding site" evidence="17">
    <location>
        <position position="444"/>
    </location>
    <ligand>
        <name>(6S)-NADPHX</name>
        <dbReference type="ChEBI" id="CHEBI:64076"/>
    </ligand>
</feature>
<feature type="binding site" evidence="18">
    <location>
        <position position="164"/>
    </location>
    <ligand>
        <name>K(+)</name>
        <dbReference type="ChEBI" id="CHEBI:29103"/>
    </ligand>
</feature>
<dbReference type="InterPro" id="IPR017953">
    <property type="entry name" value="Carbohydrate_kinase_pred_CS"/>
</dbReference>
<feature type="binding site" evidence="18">
    <location>
        <begin position="132"/>
        <end position="138"/>
    </location>
    <ligand>
        <name>(6S)-NADPHX</name>
        <dbReference type="ChEBI" id="CHEBI:64076"/>
    </ligand>
</feature>
<feature type="binding site" evidence="18">
    <location>
        <position position="143"/>
    </location>
    <ligand>
        <name>(6S)-NADPHX</name>
        <dbReference type="ChEBI" id="CHEBI:64076"/>
    </ligand>
</feature>
<comment type="cofactor">
    <cofactor evidence="17">
        <name>Mg(2+)</name>
        <dbReference type="ChEBI" id="CHEBI:18420"/>
    </cofactor>
</comment>
<comment type="caution">
    <text evidence="22">The sequence shown here is derived from an EMBL/GenBank/DDBJ whole genome shotgun (WGS) entry which is preliminary data.</text>
</comment>
<evidence type="ECO:0000256" key="11">
    <source>
        <dbReference type="ARBA" id="ARBA00023235"/>
    </source>
</evidence>
<evidence type="ECO:0000313" key="22">
    <source>
        <dbReference type="EMBL" id="GGH87637.1"/>
    </source>
</evidence>
<evidence type="ECO:0000256" key="5">
    <source>
        <dbReference type="ARBA" id="ARBA00022723"/>
    </source>
</evidence>
<dbReference type="InterPro" id="IPR030677">
    <property type="entry name" value="Nnr"/>
</dbReference>
<comment type="function">
    <text evidence="14 19">Bifunctional enzyme that catalyzes the epimerization of the S- and R-forms of NAD(P)HX and the dehydration of the S-form of NAD(P)HX at the expense of ADP, which is converted to AMP. This allows the repair of both epimers of NAD(P)HX, a damaged form of NAD(P)H that is a result of enzymatic or heat-dependent hydration.</text>
</comment>
<keyword evidence="11 18" id="KW-0413">Isomerase</keyword>
<feature type="binding site" evidence="18">
    <location>
        <position position="58"/>
    </location>
    <ligand>
        <name>K(+)</name>
        <dbReference type="ChEBI" id="CHEBI:29103"/>
    </ligand>
</feature>
<evidence type="ECO:0000256" key="8">
    <source>
        <dbReference type="ARBA" id="ARBA00022857"/>
    </source>
</evidence>
<dbReference type="InterPro" id="IPR004443">
    <property type="entry name" value="YjeF_N_dom"/>
</dbReference>
<keyword evidence="10 17" id="KW-0520">NAD</keyword>
<evidence type="ECO:0000256" key="3">
    <source>
        <dbReference type="ARBA" id="ARBA00006001"/>
    </source>
</evidence>
<dbReference type="NCBIfam" id="TIGR00197">
    <property type="entry name" value="yjeF_nterm"/>
    <property type="match status" value="1"/>
</dbReference>
<evidence type="ECO:0000259" key="20">
    <source>
        <dbReference type="PROSITE" id="PS51383"/>
    </source>
</evidence>
<feature type="domain" description="YjeF C-terminal" evidence="20">
    <location>
        <begin position="228"/>
        <end position="504"/>
    </location>
</feature>
<evidence type="ECO:0000256" key="18">
    <source>
        <dbReference type="HAMAP-Rule" id="MF_01966"/>
    </source>
</evidence>
<dbReference type="PROSITE" id="PS01050">
    <property type="entry name" value="YJEF_C_2"/>
    <property type="match status" value="1"/>
</dbReference>
<keyword evidence="6 17" id="KW-0547">Nucleotide-binding</keyword>
<comment type="catalytic activity">
    <reaction evidence="2 18 19">
        <text>(6R)-NADPHX = (6S)-NADPHX</text>
        <dbReference type="Rhea" id="RHEA:32227"/>
        <dbReference type="ChEBI" id="CHEBI:64076"/>
        <dbReference type="ChEBI" id="CHEBI:64077"/>
        <dbReference type="EC" id="5.1.99.6"/>
    </reaction>
</comment>
<feature type="domain" description="YjeF N-terminal" evidence="21">
    <location>
        <begin position="9"/>
        <end position="218"/>
    </location>
</feature>
<comment type="catalytic activity">
    <reaction evidence="15 17 19">
        <text>(6S)-NADHX + ADP = AMP + phosphate + NADH + H(+)</text>
        <dbReference type="Rhea" id="RHEA:32223"/>
        <dbReference type="ChEBI" id="CHEBI:15378"/>
        <dbReference type="ChEBI" id="CHEBI:43474"/>
        <dbReference type="ChEBI" id="CHEBI:57945"/>
        <dbReference type="ChEBI" id="CHEBI:64074"/>
        <dbReference type="ChEBI" id="CHEBI:456215"/>
        <dbReference type="ChEBI" id="CHEBI:456216"/>
        <dbReference type="EC" id="4.2.1.136"/>
    </reaction>
</comment>
<dbReference type="PROSITE" id="PS51385">
    <property type="entry name" value="YJEF_N"/>
    <property type="match status" value="1"/>
</dbReference>
<evidence type="ECO:0000256" key="16">
    <source>
        <dbReference type="ARBA" id="ARBA00049209"/>
    </source>
</evidence>
<keyword evidence="23" id="KW-1185">Reference proteome</keyword>
<dbReference type="AlphaFoldDB" id="A0A8J3A059"/>
<feature type="binding site" evidence="17">
    <location>
        <position position="377"/>
    </location>
    <ligand>
        <name>(6S)-NADPHX</name>
        <dbReference type="ChEBI" id="CHEBI:64076"/>
    </ligand>
</feature>
<dbReference type="PANTHER" id="PTHR12592:SF0">
    <property type="entry name" value="ATP-DEPENDENT (S)-NAD(P)H-HYDRATE DEHYDRATASE"/>
    <property type="match status" value="1"/>
</dbReference>
<accession>A0A8J3A059</accession>
<evidence type="ECO:0000256" key="4">
    <source>
        <dbReference type="ARBA" id="ARBA00009524"/>
    </source>
</evidence>
<dbReference type="EC" id="5.1.99.6" evidence="19"/>
<organism evidence="22 23">
    <name type="scientific">Pullulanibacillus pueri</name>
    <dbReference type="NCBI Taxonomy" id="1437324"/>
    <lineage>
        <taxon>Bacteria</taxon>
        <taxon>Bacillati</taxon>
        <taxon>Bacillota</taxon>
        <taxon>Bacilli</taxon>
        <taxon>Bacillales</taxon>
        <taxon>Sporolactobacillaceae</taxon>
        <taxon>Pullulanibacillus</taxon>
    </lineage>
</organism>